<dbReference type="AlphaFoldDB" id="A0A4V2RYC7"/>
<evidence type="ECO:0000313" key="1">
    <source>
        <dbReference type="EMBL" id="TCO19256.1"/>
    </source>
</evidence>
<organism evidence="1 2">
    <name type="scientific">Kribbella steppae</name>
    <dbReference type="NCBI Taxonomy" id="2512223"/>
    <lineage>
        <taxon>Bacteria</taxon>
        <taxon>Bacillati</taxon>
        <taxon>Actinomycetota</taxon>
        <taxon>Actinomycetes</taxon>
        <taxon>Propionibacteriales</taxon>
        <taxon>Kribbellaceae</taxon>
        <taxon>Kribbella</taxon>
    </lineage>
</organism>
<dbReference type="EMBL" id="SLWN01000014">
    <property type="protein sequence ID" value="TCO19256.1"/>
    <property type="molecule type" value="Genomic_DNA"/>
</dbReference>
<gene>
    <name evidence="1" type="ORF">EV652_114237</name>
</gene>
<keyword evidence="2" id="KW-1185">Reference proteome</keyword>
<dbReference type="RefSeq" id="WP_132213498.1">
    <property type="nucleotide sequence ID" value="NZ_SLWN01000014.1"/>
</dbReference>
<dbReference type="Proteomes" id="UP000294508">
    <property type="component" value="Unassembled WGS sequence"/>
</dbReference>
<evidence type="ECO:0000313" key="2">
    <source>
        <dbReference type="Proteomes" id="UP000294508"/>
    </source>
</evidence>
<proteinExistence type="predicted"/>
<accession>A0A4V2RYC7</accession>
<protein>
    <submittedName>
        <fullName evidence="1">Uncharacterized protein</fullName>
    </submittedName>
</protein>
<name>A0A4V2RYC7_9ACTN</name>
<sequence>MIVVVIAVVAKPDRTVAAPDGRGDGVAATPPAARTIDIPTSGWKPGGMSLTALTSGVLRATPEGCPYLGQRDPRSAGSRTPLVWPAGYTARYANDKTIEVLAPNGAVVAREGADLSAGGGLIPLSQQHPCTFGDTDAFVIMEDLTR</sequence>
<comment type="caution">
    <text evidence="1">The sequence shown here is derived from an EMBL/GenBank/DDBJ whole genome shotgun (WGS) entry which is preliminary data.</text>
</comment>
<reference evidence="1 2" key="1">
    <citation type="journal article" date="2015" name="Stand. Genomic Sci.">
        <title>Genomic Encyclopedia of Bacterial and Archaeal Type Strains, Phase III: the genomes of soil and plant-associated and newly described type strains.</title>
        <authorList>
            <person name="Whitman W.B."/>
            <person name="Woyke T."/>
            <person name="Klenk H.P."/>
            <person name="Zhou Y."/>
            <person name="Lilburn T.G."/>
            <person name="Beck B.J."/>
            <person name="De Vos P."/>
            <person name="Vandamme P."/>
            <person name="Eisen J.A."/>
            <person name="Garrity G."/>
            <person name="Hugenholtz P."/>
            <person name="Kyrpides N.C."/>
        </authorList>
    </citation>
    <scope>NUCLEOTIDE SEQUENCE [LARGE SCALE GENOMIC DNA]</scope>
    <source>
        <strain evidence="1 2">VKM Ac-2572</strain>
    </source>
</reference>